<proteinExistence type="predicted"/>
<comment type="caution">
    <text evidence="1">The sequence shown here is derived from an EMBL/GenBank/DDBJ whole genome shotgun (WGS) entry which is preliminary data.</text>
</comment>
<sequence length="67" mass="7195">MTHGDTEIIRGKLTMLEFVVRELIKSSPDREAILAKAEDLLSQIKADNGGGTDMAEGARLVLAAVDL</sequence>
<organism evidence="1 2">
    <name type="scientific">Metarhizobium album</name>
    <dbReference type="NCBI Taxonomy" id="2182425"/>
    <lineage>
        <taxon>Bacteria</taxon>
        <taxon>Pseudomonadati</taxon>
        <taxon>Pseudomonadota</taxon>
        <taxon>Alphaproteobacteria</taxon>
        <taxon>Hyphomicrobiales</taxon>
        <taxon>Rhizobiaceae</taxon>
        <taxon>Metarhizobium</taxon>
    </lineage>
</organism>
<gene>
    <name evidence="1" type="ORF">DEM27_06420</name>
</gene>
<protein>
    <recommendedName>
        <fullName evidence="3">Transcriptional regulator</fullName>
    </recommendedName>
</protein>
<dbReference type="Proteomes" id="UP000245252">
    <property type="component" value="Unassembled WGS sequence"/>
</dbReference>
<evidence type="ECO:0000313" key="1">
    <source>
        <dbReference type="EMBL" id="PWE57267.1"/>
    </source>
</evidence>
<accession>A0A2U2DVE6</accession>
<evidence type="ECO:0000313" key="2">
    <source>
        <dbReference type="Proteomes" id="UP000245252"/>
    </source>
</evidence>
<dbReference type="RefSeq" id="WP_109457371.1">
    <property type="nucleotide sequence ID" value="NZ_QFBC01000002.1"/>
</dbReference>
<dbReference type="EMBL" id="QFBC01000002">
    <property type="protein sequence ID" value="PWE57267.1"/>
    <property type="molecule type" value="Genomic_DNA"/>
</dbReference>
<reference evidence="1 2" key="1">
    <citation type="submission" date="2018-05" db="EMBL/GenBank/DDBJ databases">
        <title>The draft genome of strain NS-104.</title>
        <authorList>
            <person name="Hang P."/>
            <person name="Jiang J."/>
        </authorList>
    </citation>
    <scope>NUCLEOTIDE SEQUENCE [LARGE SCALE GENOMIC DNA]</scope>
    <source>
        <strain evidence="1 2">NS-104</strain>
    </source>
</reference>
<name>A0A2U2DVE6_9HYPH</name>
<dbReference type="AlphaFoldDB" id="A0A2U2DVE6"/>
<evidence type="ECO:0008006" key="3">
    <source>
        <dbReference type="Google" id="ProtNLM"/>
    </source>
</evidence>
<keyword evidence="2" id="KW-1185">Reference proteome</keyword>